<dbReference type="Proteomes" id="UP001301958">
    <property type="component" value="Unassembled WGS sequence"/>
</dbReference>
<evidence type="ECO:0000313" key="1">
    <source>
        <dbReference type="EMBL" id="KAK4226397.1"/>
    </source>
</evidence>
<reference evidence="1" key="1">
    <citation type="journal article" date="2023" name="Mol. Phylogenet. Evol.">
        <title>Genome-scale phylogeny and comparative genomics of the fungal order Sordariales.</title>
        <authorList>
            <person name="Hensen N."/>
            <person name="Bonometti L."/>
            <person name="Westerberg I."/>
            <person name="Brannstrom I.O."/>
            <person name="Guillou S."/>
            <person name="Cros-Aarteil S."/>
            <person name="Calhoun S."/>
            <person name="Haridas S."/>
            <person name="Kuo A."/>
            <person name="Mondo S."/>
            <person name="Pangilinan J."/>
            <person name="Riley R."/>
            <person name="LaButti K."/>
            <person name="Andreopoulos B."/>
            <person name="Lipzen A."/>
            <person name="Chen C."/>
            <person name="Yan M."/>
            <person name="Daum C."/>
            <person name="Ng V."/>
            <person name="Clum A."/>
            <person name="Steindorff A."/>
            <person name="Ohm R.A."/>
            <person name="Martin F."/>
            <person name="Silar P."/>
            <person name="Natvig D.O."/>
            <person name="Lalanne C."/>
            <person name="Gautier V."/>
            <person name="Ament-Velasquez S.L."/>
            <person name="Kruys A."/>
            <person name="Hutchinson M.I."/>
            <person name="Powell A.J."/>
            <person name="Barry K."/>
            <person name="Miller A.N."/>
            <person name="Grigoriev I.V."/>
            <person name="Debuchy R."/>
            <person name="Gladieux P."/>
            <person name="Hiltunen Thoren M."/>
            <person name="Johannesson H."/>
        </authorList>
    </citation>
    <scope>NUCLEOTIDE SEQUENCE</scope>
    <source>
        <strain evidence="1">CBS 990.96</strain>
    </source>
</reference>
<keyword evidence="2" id="KW-1185">Reference proteome</keyword>
<evidence type="ECO:0000313" key="2">
    <source>
        <dbReference type="Proteomes" id="UP001301958"/>
    </source>
</evidence>
<reference evidence="1" key="2">
    <citation type="submission" date="2023-05" db="EMBL/GenBank/DDBJ databases">
        <authorList>
            <consortium name="Lawrence Berkeley National Laboratory"/>
            <person name="Steindorff A."/>
            <person name="Hensen N."/>
            <person name="Bonometti L."/>
            <person name="Westerberg I."/>
            <person name="Brannstrom I.O."/>
            <person name="Guillou S."/>
            <person name="Cros-Aarteil S."/>
            <person name="Calhoun S."/>
            <person name="Haridas S."/>
            <person name="Kuo A."/>
            <person name="Mondo S."/>
            <person name="Pangilinan J."/>
            <person name="Riley R."/>
            <person name="Labutti K."/>
            <person name="Andreopoulos B."/>
            <person name="Lipzen A."/>
            <person name="Chen C."/>
            <person name="Yanf M."/>
            <person name="Daum C."/>
            <person name="Ng V."/>
            <person name="Clum A."/>
            <person name="Ohm R."/>
            <person name="Martin F."/>
            <person name="Silar P."/>
            <person name="Natvig D."/>
            <person name="Lalanne C."/>
            <person name="Gautier V."/>
            <person name="Ament-Velasquez S.L."/>
            <person name="Kruys A."/>
            <person name="Hutchinson M.I."/>
            <person name="Powell A.J."/>
            <person name="Barry K."/>
            <person name="Miller A.N."/>
            <person name="Grigoriev I.V."/>
            <person name="Debuchy R."/>
            <person name="Gladieux P."/>
            <person name="Thoren M.H."/>
            <person name="Johannesson H."/>
        </authorList>
    </citation>
    <scope>NUCLEOTIDE SEQUENCE</scope>
    <source>
        <strain evidence="1">CBS 990.96</strain>
    </source>
</reference>
<gene>
    <name evidence="1" type="ORF">QBC38DRAFT_456273</name>
</gene>
<comment type="caution">
    <text evidence="1">The sequence shown here is derived from an EMBL/GenBank/DDBJ whole genome shotgun (WGS) entry which is preliminary data.</text>
</comment>
<accession>A0AAN7GX13</accession>
<dbReference type="EMBL" id="MU865348">
    <property type="protein sequence ID" value="KAK4226397.1"/>
    <property type="molecule type" value="Genomic_DNA"/>
</dbReference>
<name>A0AAN7GX13_9PEZI</name>
<proteinExistence type="predicted"/>
<protein>
    <submittedName>
        <fullName evidence="1">Uncharacterized protein</fullName>
    </submittedName>
</protein>
<organism evidence="1 2">
    <name type="scientific">Podospora fimiseda</name>
    <dbReference type="NCBI Taxonomy" id="252190"/>
    <lineage>
        <taxon>Eukaryota</taxon>
        <taxon>Fungi</taxon>
        <taxon>Dikarya</taxon>
        <taxon>Ascomycota</taxon>
        <taxon>Pezizomycotina</taxon>
        <taxon>Sordariomycetes</taxon>
        <taxon>Sordariomycetidae</taxon>
        <taxon>Sordariales</taxon>
        <taxon>Podosporaceae</taxon>
        <taxon>Podospora</taxon>
    </lineage>
</organism>
<dbReference type="AlphaFoldDB" id="A0AAN7GX13"/>
<sequence>MCCVLTLAPPGGNPEVGTLVALSSHIIITIATIAIIAIDNPWGGRSVILNSPIQQASASSLLSASSIQVIPGDSHADDGFAVQECADTQGTLFSHRHHRQSLSTSSIRAIPGYLHLGDDVSSLCFFTCLLPSNANSAFTTPAPILQLASSLDRQSSIHYSCANSSLAFVIRPPTLHSTLGVSVAERKRSSSSFLRLLQPLSSVHLFNSLLQSPSSHSSVTTPPSFALVTFAPILTDITRLLQSVANPAIQHSSATPAFTTCLPLLQSALEFSHR</sequence>